<evidence type="ECO:0000256" key="1">
    <source>
        <dbReference type="SAM" id="MobiDB-lite"/>
    </source>
</evidence>
<comment type="caution">
    <text evidence="2">The sequence shown here is derived from an EMBL/GenBank/DDBJ whole genome shotgun (WGS) entry which is preliminary data.</text>
</comment>
<feature type="region of interest" description="Disordered" evidence="1">
    <location>
        <begin position="134"/>
        <end position="174"/>
    </location>
</feature>
<feature type="compositionally biased region" description="Acidic residues" evidence="1">
    <location>
        <begin position="164"/>
        <end position="174"/>
    </location>
</feature>
<dbReference type="Proteomes" id="UP001229421">
    <property type="component" value="Unassembled WGS sequence"/>
</dbReference>
<reference evidence="2" key="1">
    <citation type="journal article" date="2023" name="bioRxiv">
        <title>Improved chromosome-level genome assembly for marigold (Tagetes erecta).</title>
        <authorList>
            <person name="Jiang F."/>
            <person name="Yuan L."/>
            <person name="Wang S."/>
            <person name="Wang H."/>
            <person name="Xu D."/>
            <person name="Wang A."/>
            <person name="Fan W."/>
        </authorList>
    </citation>
    <scope>NUCLEOTIDE SEQUENCE</scope>
    <source>
        <strain evidence="2">WSJ</strain>
        <tissue evidence="2">Leaf</tissue>
    </source>
</reference>
<evidence type="ECO:0000313" key="2">
    <source>
        <dbReference type="EMBL" id="KAK1422694.1"/>
    </source>
</evidence>
<evidence type="ECO:0000313" key="3">
    <source>
        <dbReference type="Proteomes" id="UP001229421"/>
    </source>
</evidence>
<organism evidence="2 3">
    <name type="scientific">Tagetes erecta</name>
    <name type="common">African marigold</name>
    <dbReference type="NCBI Taxonomy" id="13708"/>
    <lineage>
        <taxon>Eukaryota</taxon>
        <taxon>Viridiplantae</taxon>
        <taxon>Streptophyta</taxon>
        <taxon>Embryophyta</taxon>
        <taxon>Tracheophyta</taxon>
        <taxon>Spermatophyta</taxon>
        <taxon>Magnoliopsida</taxon>
        <taxon>eudicotyledons</taxon>
        <taxon>Gunneridae</taxon>
        <taxon>Pentapetalae</taxon>
        <taxon>asterids</taxon>
        <taxon>campanulids</taxon>
        <taxon>Asterales</taxon>
        <taxon>Asteraceae</taxon>
        <taxon>Asteroideae</taxon>
        <taxon>Heliantheae alliance</taxon>
        <taxon>Tageteae</taxon>
        <taxon>Tagetes</taxon>
    </lineage>
</organism>
<dbReference type="AlphaFoldDB" id="A0AAD8KHA6"/>
<dbReference type="EMBL" id="JAUHHV010000005">
    <property type="protein sequence ID" value="KAK1422694.1"/>
    <property type="molecule type" value="Genomic_DNA"/>
</dbReference>
<gene>
    <name evidence="2" type="ORF">QVD17_17980</name>
</gene>
<feature type="compositionally biased region" description="Polar residues" evidence="1">
    <location>
        <begin position="138"/>
        <end position="157"/>
    </location>
</feature>
<proteinExistence type="predicted"/>
<accession>A0AAD8KHA6</accession>
<sequence>MSWINSYIFGEYSNTSVPDSYETVVSNTWNQAASNQSQQEDEVVSGFQFPDNSVQFDLNIPPNDSYGYVYGDGGEQFVQQNNYGVNAGKFDLNNPVDNSYDYVFGDCGDQQQNNYGGDNAGQFDLNIPLEYPYGYNAGHQQNNSAGDNAGQQQNNYAGDNADQKDEDDADKIDPEDSYPIIVSFETDMVFQSRQELVNWVQNRGIEHGYVITTKRSKEKAIWLQCSLGGQYKSVATVRKTGSKKIGAAPGGSTGRRAYNPCGSPEFKTGCL</sequence>
<name>A0AAD8KHA6_TARER</name>
<protein>
    <submittedName>
        <fullName evidence="2">Uncharacterized protein</fullName>
    </submittedName>
</protein>
<keyword evidence="3" id="KW-1185">Reference proteome</keyword>